<feature type="signal peptide" evidence="2">
    <location>
        <begin position="1"/>
        <end position="16"/>
    </location>
</feature>
<sequence>MPIRPLIIAAPFLALAACSAQQQVAPPTPLDEAAIRERSAPVAQAFQVALQSQLVAAMSEGGPMQAVEVCHEAAPRIAAEQSAASGAEVRRVSDRNRNPDGGLTPDLAPHYAELAAQPLVDGAPATRIWQSGEGEGARINYLSAIPMRDQPCAACHGSDIDPQLKARIDALYPQDAATGFAAGELRGALLVSWPAEG</sequence>
<dbReference type="Pfam" id="PF11845">
    <property type="entry name" value="Tll0287-like"/>
    <property type="match status" value="1"/>
</dbReference>
<dbReference type="InterPro" id="IPR021796">
    <property type="entry name" value="Tll0287-like_dom"/>
</dbReference>
<feature type="domain" description="Tll0287-like" evidence="3">
    <location>
        <begin position="58"/>
        <end position="194"/>
    </location>
</feature>
<name>A0A4T3EYN5_9SPHN</name>
<accession>A0A4T3EYN5</accession>
<dbReference type="PROSITE" id="PS51257">
    <property type="entry name" value="PROKAR_LIPOPROTEIN"/>
    <property type="match status" value="1"/>
</dbReference>
<proteinExistence type="predicted"/>
<keyword evidence="5" id="KW-1185">Reference proteome</keyword>
<evidence type="ECO:0000313" key="4">
    <source>
        <dbReference type="EMBL" id="TIX49746.1"/>
    </source>
</evidence>
<evidence type="ECO:0000256" key="2">
    <source>
        <dbReference type="SAM" id="SignalP"/>
    </source>
</evidence>
<comment type="caution">
    <text evidence="4">The sequence shown here is derived from an EMBL/GenBank/DDBJ whole genome shotgun (WGS) entry which is preliminary data.</text>
</comment>
<dbReference type="RefSeq" id="WP_136694223.1">
    <property type="nucleotide sequence ID" value="NZ_SSHH01000003.1"/>
</dbReference>
<reference evidence="4 5" key="1">
    <citation type="submission" date="2019-04" db="EMBL/GenBank/DDBJ databases">
        <title>Altererythrobacter aquimixticola sp. nov., isolated from sediment of junction between the ocean and a freshwater spring.</title>
        <authorList>
            <person name="Yoon J.-H."/>
        </authorList>
    </citation>
    <scope>NUCLEOTIDE SEQUENCE [LARGE SCALE GENOMIC DNA]</scope>
    <source>
        <strain evidence="4 5">SSKS-13</strain>
    </source>
</reference>
<protein>
    <submittedName>
        <fullName evidence="4">DUF3365 domain-containing protein</fullName>
    </submittedName>
</protein>
<feature type="region of interest" description="Disordered" evidence="1">
    <location>
        <begin position="81"/>
        <end position="105"/>
    </location>
</feature>
<keyword evidence="2" id="KW-0732">Signal</keyword>
<feature type="chain" id="PRO_5020520300" evidence="2">
    <location>
        <begin position="17"/>
        <end position="197"/>
    </location>
</feature>
<organism evidence="4 5">
    <name type="scientific">Alteraurantiacibacter aquimixticola</name>
    <dbReference type="NCBI Taxonomy" id="2489173"/>
    <lineage>
        <taxon>Bacteria</taxon>
        <taxon>Pseudomonadati</taxon>
        <taxon>Pseudomonadota</taxon>
        <taxon>Alphaproteobacteria</taxon>
        <taxon>Sphingomonadales</taxon>
        <taxon>Erythrobacteraceae</taxon>
        <taxon>Alteraurantiacibacter</taxon>
    </lineage>
</organism>
<dbReference type="OrthoDB" id="9797588at2"/>
<evidence type="ECO:0000256" key="1">
    <source>
        <dbReference type="SAM" id="MobiDB-lite"/>
    </source>
</evidence>
<evidence type="ECO:0000313" key="5">
    <source>
        <dbReference type="Proteomes" id="UP000309389"/>
    </source>
</evidence>
<dbReference type="EMBL" id="SSHH01000003">
    <property type="protein sequence ID" value="TIX49746.1"/>
    <property type="molecule type" value="Genomic_DNA"/>
</dbReference>
<evidence type="ECO:0000259" key="3">
    <source>
        <dbReference type="Pfam" id="PF11845"/>
    </source>
</evidence>
<dbReference type="Proteomes" id="UP000309389">
    <property type="component" value="Unassembled WGS sequence"/>
</dbReference>
<gene>
    <name evidence="4" type="ORF">E5222_13105</name>
</gene>
<dbReference type="AlphaFoldDB" id="A0A4T3EYN5"/>
<feature type="compositionally biased region" description="Basic and acidic residues" evidence="1">
    <location>
        <begin position="88"/>
        <end position="98"/>
    </location>
</feature>